<feature type="binding site" evidence="12">
    <location>
        <position position="218"/>
    </location>
    <ligand>
        <name>Mg(2+)</name>
        <dbReference type="ChEBI" id="CHEBI:18420"/>
        <label>1</label>
        <note>catalytic</note>
    </ligand>
</feature>
<dbReference type="GO" id="GO:0007165">
    <property type="term" value="P:signal transduction"/>
    <property type="evidence" value="ECO:0007669"/>
    <property type="project" value="TreeGrafter"/>
</dbReference>
<comment type="pathway">
    <text evidence="2">Amino-acid biosynthesis; L-histidine biosynthesis; L-histidine from 5-phospho-alpha-D-ribose 1-diphosphate: step 8/9.</text>
</comment>
<evidence type="ECO:0000256" key="6">
    <source>
        <dbReference type="ARBA" id="ARBA00022723"/>
    </source>
</evidence>
<dbReference type="EMBL" id="QUMO01000002">
    <property type="protein sequence ID" value="REF87840.1"/>
    <property type="molecule type" value="Genomic_DNA"/>
</dbReference>
<dbReference type="GO" id="GO:0008934">
    <property type="term" value="F:inositol monophosphate 1-phosphatase activity"/>
    <property type="evidence" value="ECO:0007669"/>
    <property type="project" value="TreeGrafter"/>
</dbReference>
<dbReference type="AlphaFoldDB" id="A0A3D9Z1G7"/>
<evidence type="ECO:0000313" key="14">
    <source>
        <dbReference type="Proteomes" id="UP000256900"/>
    </source>
</evidence>
<dbReference type="GO" id="GO:0006020">
    <property type="term" value="P:inositol metabolic process"/>
    <property type="evidence" value="ECO:0007669"/>
    <property type="project" value="TreeGrafter"/>
</dbReference>
<keyword evidence="8 12" id="KW-0460">Magnesium</keyword>
<evidence type="ECO:0000256" key="1">
    <source>
        <dbReference type="ARBA" id="ARBA00001946"/>
    </source>
</evidence>
<evidence type="ECO:0000256" key="7">
    <source>
        <dbReference type="ARBA" id="ARBA00022801"/>
    </source>
</evidence>
<dbReference type="GO" id="GO:0004401">
    <property type="term" value="F:histidinol-phosphatase activity"/>
    <property type="evidence" value="ECO:0007669"/>
    <property type="project" value="UniProtKB-UniRule"/>
</dbReference>
<feature type="binding site" evidence="12">
    <location>
        <position position="70"/>
    </location>
    <ligand>
        <name>Mg(2+)</name>
        <dbReference type="ChEBI" id="CHEBI:18420"/>
        <label>1</label>
        <note>catalytic</note>
    </ligand>
</feature>
<comment type="cofactor">
    <cofactor evidence="1 12">
        <name>Mg(2+)</name>
        <dbReference type="ChEBI" id="CHEBI:18420"/>
    </cofactor>
</comment>
<dbReference type="InterPro" id="IPR000760">
    <property type="entry name" value="Inositol_monophosphatase-like"/>
</dbReference>
<feature type="binding site" evidence="12">
    <location>
        <position position="86"/>
    </location>
    <ligand>
        <name>Mg(2+)</name>
        <dbReference type="ChEBI" id="CHEBI:18420"/>
        <label>1</label>
        <note>catalytic</note>
    </ligand>
</feature>
<dbReference type="Pfam" id="PF00459">
    <property type="entry name" value="Inositol_P"/>
    <property type="match status" value="1"/>
</dbReference>
<dbReference type="PROSITE" id="PS00629">
    <property type="entry name" value="IMP_1"/>
    <property type="match status" value="1"/>
</dbReference>
<feature type="binding site" evidence="12">
    <location>
        <position position="88"/>
    </location>
    <ligand>
        <name>Mg(2+)</name>
        <dbReference type="ChEBI" id="CHEBI:18420"/>
        <label>1</label>
        <note>catalytic</note>
    </ligand>
</feature>
<dbReference type="GO" id="GO:0000105">
    <property type="term" value="P:L-histidine biosynthetic process"/>
    <property type="evidence" value="ECO:0007669"/>
    <property type="project" value="UniProtKB-UniRule"/>
</dbReference>
<dbReference type="UniPathway" id="UPA00031">
    <property type="reaction ID" value="UER00013"/>
</dbReference>
<evidence type="ECO:0000256" key="8">
    <source>
        <dbReference type="ARBA" id="ARBA00022842"/>
    </source>
</evidence>
<evidence type="ECO:0000256" key="10">
    <source>
        <dbReference type="ARBA" id="ARBA00049158"/>
    </source>
</evidence>
<dbReference type="SUPFAM" id="SSF56655">
    <property type="entry name" value="Carbohydrate phosphatase"/>
    <property type="match status" value="1"/>
</dbReference>
<dbReference type="PANTHER" id="PTHR20854:SF4">
    <property type="entry name" value="INOSITOL-1-MONOPHOSPHATASE-RELATED"/>
    <property type="match status" value="1"/>
</dbReference>
<gene>
    <name evidence="13" type="ORF">DES32_1472</name>
</gene>
<comment type="similarity">
    <text evidence="3">Belongs to the inositol monophosphatase superfamily.</text>
</comment>
<dbReference type="PRINTS" id="PR00377">
    <property type="entry name" value="IMPHPHTASES"/>
</dbReference>
<evidence type="ECO:0000256" key="4">
    <source>
        <dbReference type="ARBA" id="ARBA00013085"/>
    </source>
</evidence>
<protein>
    <recommendedName>
        <fullName evidence="4 11">Histidinol-phosphatase</fullName>
        <ecNumber evidence="4 11">3.1.3.15</ecNumber>
    </recommendedName>
</protein>
<keyword evidence="5" id="KW-0028">Amino-acid biosynthesis</keyword>
<organism evidence="13 14">
    <name type="scientific">Methylovirgula ligni</name>
    <dbReference type="NCBI Taxonomy" id="569860"/>
    <lineage>
        <taxon>Bacteria</taxon>
        <taxon>Pseudomonadati</taxon>
        <taxon>Pseudomonadota</taxon>
        <taxon>Alphaproteobacteria</taxon>
        <taxon>Hyphomicrobiales</taxon>
        <taxon>Beijerinckiaceae</taxon>
        <taxon>Methylovirgula</taxon>
    </lineage>
</organism>
<dbReference type="RefSeq" id="WP_115835992.1">
    <property type="nucleotide sequence ID" value="NZ_CP025086.1"/>
</dbReference>
<accession>A0A3D9Z1G7</accession>
<dbReference type="Gene3D" id="3.40.190.80">
    <property type="match status" value="1"/>
</dbReference>
<evidence type="ECO:0000313" key="13">
    <source>
        <dbReference type="EMBL" id="REF87840.1"/>
    </source>
</evidence>
<evidence type="ECO:0000256" key="9">
    <source>
        <dbReference type="ARBA" id="ARBA00023102"/>
    </source>
</evidence>
<comment type="caution">
    <text evidence="13">The sequence shown here is derived from an EMBL/GenBank/DDBJ whole genome shotgun (WGS) entry which is preliminary data.</text>
</comment>
<dbReference type="PANTHER" id="PTHR20854">
    <property type="entry name" value="INOSITOL MONOPHOSPHATASE"/>
    <property type="match status" value="1"/>
</dbReference>
<dbReference type="FunFam" id="3.30.540.10:FF:000030">
    <property type="entry name" value="Inositol monophosphatase"/>
    <property type="match status" value="1"/>
</dbReference>
<feature type="binding site" evidence="12">
    <location>
        <position position="89"/>
    </location>
    <ligand>
        <name>Mg(2+)</name>
        <dbReference type="ChEBI" id="CHEBI:18420"/>
        <label>1</label>
        <note>catalytic</note>
    </ligand>
</feature>
<keyword evidence="14" id="KW-1185">Reference proteome</keyword>
<keyword evidence="7" id="KW-0378">Hydrolase</keyword>
<name>A0A3D9Z1G7_9HYPH</name>
<evidence type="ECO:0000256" key="5">
    <source>
        <dbReference type="ARBA" id="ARBA00022605"/>
    </source>
</evidence>
<comment type="catalytic activity">
    <reaction evidence="10">
        <text>L-histidinol phosphate + H2O = L-histidinol + phosphate</text>
        <dbReference type="Rhea" id="RHEA:14465"/>
        <dbReference type="ChEBI" id="CHEBI:15377"/>
        <dbReference type="ChEBI" id="CHEBI:43474"/>
        <dbReference type="ChEBI" id="CHEBI:57699"/>
        <dbReference type="ChEBI" id="CHEBI:57980"/>
        <dbReference type="EC" id="3.1.3.15"/>
    </reaction>
</comment>
<reference evidence="13 14" key="1">
    <citation type="submission" date="2018-08" db="EMBL/GenBank/DDBJ databases">
        <title>Genomic Encyclopedia of Type Strains, Phase IV (KMG-IV): sequencing the most valuable type-strain genomes for metagenomic binning, comparative biology and taxonomic classification.</title>
        <authorList>
            <person name="Goeker M."/>
        </authorList>
    </citation>
    <scope>NUCLEOTIDE SEQUENCE [LARGE SCALE GENOMIC DNA]</scope>
    <source>
        <strain evidence="13 14">BW863</strain>
    </source>
</reference>
<dbReference type="EC" id="3.1.3.15" evidence="4 11"/>
<keyword evidence="9" id="KW-0368">Histidine biosynthesis</keyword>
<dbReference type="Proteomes" id="UP000256900">
    <property type="component" value="Unassembled WGS sequence"/>
</dbReference>
<evidence type="ECO:0000256" key="2">
    <source>
        <dbReference type="ARBA" id="ARBA00004970"/>
    </source>
</evidence>
<evidence type="ECO:0000256" key="3">
    <source>
        <dbReference type="ARBA" id="ARBA00009759"/>
    </source>
</evidence>
<dbReference type="NCBIfam" id="TIGR02067">
    <property type="entry name" value="his_9_HisN"/>
    <property type="match status" value="1"/>
</dbReference>
<dbReference type="OrthoDB" id="9785695at2"/>
<dbReference type="GO" id="GO:0046872">
    <property type="term" value="F:metal ion binding"/>
    <property type="evidence" value="ECO:0007669"/>
    <property type="project" value="UniProtKB-KW"/>
</dbReference>
<dbReference type="CDD" id="cd01641">
    <property type="entry name" value="Bacterial_IMPase_like_1"/>
    <property type="match status" value="1"/>
</dbReference>
<proteinExistence type="inferred from homology"/>
<evidence type="ECO:0000256" key="12">
    <source>
        <dbReference type="PIRSR" id="PIRSR600760-2"/>
    </source>
</evidence>
<dbReference type="InterPro" id="IPR020583">
    <property type="entry name" value="Inositol_monoP_metal-BS"/>
</dbReference>
<dbReference type="Gene3D" id="3.30.540.10">
    <property type="entry name" value="Fructose-1,6-Bisphosphatase, subunit A, domain 1"/>
    <property type="match status" value="1"/>
</dbReference>
<sequence length="265" mass="28751">MTAVDLTAFIEKLADLAGQTILPFFRTAIGAEDKSGGSVFDPVTEADRAAEAAMRRLIRETFARHGIIGEEFGTEHEDAEYVWVLDPIDGTKSFISGFPTWGTLIGLMHAGRPIYGAMAQPFTREYFFGDGKIATWRGPGHDHAPTLRRLYVRACAQLSRATLLTTSPLLYPPAELARFRRVEQQVRLSRYGYDCYAFAMLAAGHVDCVMEAGVKAYDIAPLIPIIEGAGGIITTWTGESAASGGNVIAAGDKRLHEAVLALLAD</sequence>
<dbReference type="InterPro" id="IPR011809">
    <property type="entry name" value="His_9_proposed"/>
</dbReference>
<evidence type="ECO:0000256" key="11">
    <source>
        <dbReference type="NCBIfam" id="TIGR02067"/>
    </source>
</evidence>
<keyword evidence="6 12" id="KW-0479">Metal-binding</keyword>